<dbReference type="PANTHER" id="PTHR36507:SF1">
    <property type="entry name" value="BLL1555 PROTEIN"/>
    <property type="match status" value="1"/>
</dbReference>
<dbReference type="PANTHER" id="PTHR36507">
    <property type="entry name" value="BLL1555 PROTEIN"/>
    <property type="match status" value="1"/>
</dbReference>
<reference evidence="3 4" key="2">
    <citation type="submission" date="2017-12" db="EMBL/GenBank/DDBJ databases">
        <title>Genome sequence of Rhizobium sullae HCNT1 isolated from Sulla coronaria nodules and featuring peculiar denitrification phenotypes.</title>
        <authorList>
            <person name="De Diego-Diaz B."/>
            <person name="Treu L."/>
            <person name="Campanaro S."/>
            <person name="Da Silva Duarte V."/>
            <person name="Basaglia M."/>
            <person name="Favaro L."/>
            <person name="Casella S."/>
            <person name="Squartini A."/>
        </authorList>
    </citation>
    <scope>NUCLEOTIDE SEQUENCE [LARGE SCALE GENOMIC DNA]</scope>
    <source>
        <strain evidence="3 4">HCNT1</strain>
    </source>
</reference>
<feature type="signal peptide" evidence="1">
    <location>
        <begin position="1"/>
        <end position="27"/>
    </location>
</feature>
<dbReference type="Gene3D" id="2.60.40.420">
    <property type="entry name" value="Cupredoxins - blue copper proteins"/>
    <property type="match status" value="1"/>
</dbReference>
<dbReference type="EMBL" id="PIQN01000003">
    <property type="protein sequence ID" value="PKA45164.1"/>
    <property type="molecule type" value="Genomic_DNA"/>
</dbReference>
<dbReference type="InterPro" id="IPR052721">
    <property type="entry name" value="ET_Amicyanin"/>
</dbReference>
<gene>
    <name evidence="3" type="ORF">CWR43_05090</name>
</gene>
<evidence type="ECO:0000256" key="1">
    <source>
        <dbReference type="SAM" id="SignalP"/>
    </source>
</evidence>
<proteinExistence type="predicted"/>
<dbReference type="InterPro" id="IPR008972">
    <property type="entry name" value="Cupredoxin"/>
</dbReference>
<organism evidence="3 4">
    <name type="scientific">Rhizobium sullae</name>
    <name type="common">Rhizobium hedysari</name>
    <dbReference type="NCBI Taxonomy" id="50338"/>
    <lineage>
        <taxon>Bacteria</taxon>
        <taxon>Pseudomonadati</taxon>
        <taxon>Pseudomonadota</taxon>
        <taxon>Alphaproteobacteria</taxon>
        <taxon>Hyphomicrobiales</taxon>
        <taxon>Rhizobiaceae</taxon>
        <taxon>Rhizobium/Agrobacterium group</taxon>
        <taxon>Rhizobium</taxon>
    </lineage>
</organism>
<dbReference type="Proteomes" id="UP000232164">
    <property type="component" value="Unassembled WGS sequence"/>
</dbReference>
<dbReference type="RefSeq" id="WP_027509143.1">
    <property type="nucleotide sequence ID" value="NZ_FWER01000044.1"/>
</dbReference>
<keyword evidence="1" id="KW-0732">Signal</keyword>
<accession>A0A2N0DGC7</accession>
<feature type="domain" description="EfeO-type cupredoxin-like" evidence="2">
    <location>
        <begin position="10"/>
        <end position="105"/>
    </location>
</feature>
<name>A0A2N0DGC7_RHISU</name>
<dbReference type="Pfam" id="PF13473">
    <property type="entry name" value="Cupredoxin_1"/>
    <property type="match status" value="1"/>
</dbReference>
<dbReference type="SUPFAM" id="SSF49503">
    <property type="entry name" value="Cupredoxins"/>
    <property type="match status" value="1"/>
</dbReference>
<reference evidence="3 4" key="1">
    <citation type="submission" date="2017-11" db="EMBL/GenBank/DDBJ databases">
        <authorList>
            <person name="Han C.G."/>
        </authorList>
    </citation>
    <scope>NUCLEOTIDE SEQUENCE [LARGE SCALE GENOMIC DNA]</scope>
    <source>
        <strain evidence="3 4">HCNT1</strain>
    </source>
</reference>
<dbReference type="AlphaFoldDB" id="A0A2N0DGC7"/>
<dbReference type="STRING" id="1041146.GCA_000427985_05177"/>
<protein>
    <submittedName>
        <fullName evidence="3">Amicyanin</fullName>
    </submittedName>
</protein>
<comment type="caution">
    <text evidence="3">The sequence shown here is derived from an EMBL/GenBank/DDBJ whole genome shotgun (WGS) entry which is preliminary data.</text>
</comment>
<evidence type="ECO:0000259" key="2">
    <source>
        <dbReference type="Pfam" id="PF13473"/>
    </source>
</evidence>
<evidence type="ECO:0000313" key="3">
    <source>
        <dbReference type="EMBL" id="PKA45164.1"/>
    </source>
</evidence>
<evidence type="ECO:0000313" key="4">
    <source>
        <dbReference type="Proteomes" id="UP000232164"/>
    </source>
</evidence>
<sequence>MTSAFRTVLLTVAVAATFAMASPAALAAEYQITIANMGFGAPAGSLHVGDVIIWRNDDIFRHTATARDKSFDVDLPPKSERRITVRQRGVIDFYCRFHPAMVGRLDVQR</sequence>
<dbReference type="OrthoDB" id="9796416at2"/>
<dbReference type="InterPro" id="IPR028096">
    <property type="entry name" value="EfeO_Cupredoxin"/>
</dbReference>
<feature type="chain" id="PRO_5014883790" evidence="1">
    <location>
        <begin position="28"/>
        <end position="109"/>
    </location>
</feature>